<evidence type="ECO:0000313" key="8">
    <source>
        <dbReference type="Proteomes" id="UP001628281"/>
    </source>
</evidence>
<feature type="domain" description="Glycosyl hydrolase family 13 catalytic" evidence="4">
    <location>
        <begin position="15"/>
        <end position="394"/>
    </location>
</feature>
<evidence type="ECO:0000256" key="3">
    <source>
        <dbReference type="ARBA" id="ARBA00023295"/>
    </source>
</evidence>
<dbReference type="CDD" id="cd11331">
    <property type="entry name" value="AmyAc_OligoGlu_like"/>
    <property type="match status" value="1"/>
</dbReference>
<proteinExistence type="inferred from homology"/>
<dbReference type="InterPro" id="IPR017853">
    <property type="entry name" value="GH"/>
</dbReference>
<dbReference type="AlphaFoldDB" id="A0A5B0L193"/>
<keyword evidence="2 6" id="KW-0378">Hydrolase</keyword>
<dbReference type="InterPro" id="IPR045857">
    <property type="entry name" value="O16G_dom_2"/>
</dbReference>
<comment type="caution">
    <text evidence="5">The sequence shown here is derived from an EMBL/GenBank/DDBJ whole genome shotgun (WGS) entry which is preliminary data.</text>
</comment>
<evidence type="ECO:0000313" key="7">
    <source>
        <dbReference type="Proteomes" id="UP000325333"/>
    </source>
</evidence>
<dbReference type="GO" id="GO:0009313">
    <property type="term" value="P:oligosaccharide catabolic process"/>
    <property type="evidence" value="ECO:0007669"/>
    <property type="project" value="TreeGrafter"/>
</dbReference>
<dbReference type="Gene3D" id="3.90.400.10">
    <property type="entry name" value="Oligo-1,6-glucosidase, Domain 2"/>
    <property type="match status" value="1"/>
</dbReference>
<dbReference type="InterPro" id="IPR006047">
    <property type="entry name" value="GH13_cat_dom"/>
</dbReference>
<dbReference type="EMBL" id="VEWN01000002">
    <property type="protein sequence ID" value="KAA1057520.1"/>
    <property type="molecule type" value="Genomic_DNA"/>
</dbReference>
<dbReference type="RefSeq" id="WP_149649035.1">
    <property type="nucleotide sequence ID" value="NZ_JBJLSN010000022.1"/>
</dbReference>
<dbReference type="PANTHER" id="PTHR10357:SF179">
    <property type="entry name" value="NEUTRAL AND BASIC AMINO ACID TRANSPORT PROTEIN RBAT"/>
    <property type="match status" value="1"/>
</dbReference>
<reference evidence="5 7" key="1">
    <citation type="submission" date="2019-07" db="EMBL/GenBank/DDBJ databases">
        <title>Genome sequencing of the stress-tolerant strain Azospirillum brasilense Az19.</title>
        <authorList>
            <person name="Maroniche G.A."/>
            <person name="Garcia J.E."/>
            <person name="Pagnussat L."/>
            <person name="Amenta M."/>
            <person name="Creus C.M."/>
        </authorList>
    </citation>
    <scope>NUCLEOTIDE SEQUENCE [LARGE SCALE GENOMIC DNA]</scope>
    <source>
        <strain evidence="5 7">Az19</strain>
    </source>
</reference>
<organism evidence="5 7">
    <name type="scientific">Azospirillum argentinense</name>
    <dbReference type="NCBI Taxonomy" id="2970906"/>
    <lineage>
        <taxon>Bacteria</taxon>
        <taxon>Pseudomonadati</taxon>
        <taxon>Pseudomonadota</taxon>
        <taxon>Alphaproteobacteria</taxon>
        <taxon>Rhodospirillales</taxon>
        <taxon>Azospirillaceae</taxon>
        <taxon>Azospirillum</taxon>
    </lineage>
</organism>
<dbReference type="FunFam" id="3.90.400.10:FF:000002">
    <property type="entry name" value="Sucrose isomerase"/>
    <property type="match status" value="1"/>
</dbReference>
<gene>
    <name evidence="6" type="ORF">ACJ41P_16265</name>
    <name evidence="5" type="ORF">FH063_001688</name>
</gene>
<dbReference type="EMBL" id="JBJLSN010000022">
    <property type="protein sequence ID" value="MFL7902689.1"/>
    <property type="molecule type" value="Genomic_DNA"/>
</dbReference>
<keyword evidence="3" id="KW-0326">Glycosidase</keyword>
<sequence length="537" mass="59935">MADGFAWWQSGVIYQVYPRSFQDSNGDGVGDLPGILARLDHLQALGVDALWVSPIYPSPMADFGYDVSDYTGIHPLFGTMEDFDRLLAELHRRGMKLILDFVPNHSSDRHPWFQASRSSRSDPKRDWYIWRDPAPDGGPPNNWLSEFGGGAWEWDAATGQYYYHAYLKEQPDLNWRNPALREAMLDALRVWLDRGVDGFRVDAIHHLIKDARFRDNPPNPGWREGMSPVRRLIRLHTVDQPEVHDAIAAMRRVADGYDPDRLLIGEAYLPIDQLMAYYGADLTGFQLPFNFHLLSTPWEAKALAALIRTYEAALPPGGWPNWVLGNHDRSRVASRLGRGQARVAAMLLLTLRGTPTLYQGDEIGMTDVAIPPDRVQDPWEKNIPGLGLGRDPVRTPIPWDGGPQGGFTTGEPWLPLGPDHERVNVAAQAADPFSMLALHRALLALRRAEPALSVGRYELVSAENDVLSYERRHGTGRFRVLLNLSAAERTVDAVPDAAHIRLSTHLDRGGEPVSGALRLRPDEGVVIGFDDKGKGGE</sequence>
<reference evidence="6 8" key="2">
    <citation type="submission" date="2024-11" db="EMBL/GenBank/DDBJ databases">
        <title>Draft genome sequences of two bacteria associated to sugarcane roots in Colombia.</title>
        <authorList>
            <person name="Pardo-Diaz S."/>
            <person name="Masmela-Mendoza J."/>
            <person name="Delgadillo-Duran P."/>
            <person name="Bautista E.J."/>
            <person name="Rojas-Tapias D.F."/>
        </authorList>
    </citation>
    <scope>NUCLEOTIDE SEQUENCE [LARGE SCALE GENOMIC DNA]</scope>
    <source>
        <strain evidence="6 8">Ap18</strain>
    </source>
</reference>
<dbReference type="Pfam" id="PF00128">
    <property type="entry name" value="Alpha-amylase"/>
    <property type="match status" value="1"/>
</dbReference>
<evidence type="ECO:0000256" key="2">
    <source>
        <dbReference type="ARBA" id="ARBA00022801"/>
    </source>
</evidence>
<protein>
    <submittedName>
        <fullName evidence="6">Alpha-amylase family glycosyl hydrolase</fullName>
    </submittedName>
</protein>
<evidence type="ECO:0000313" key="6">
    <source>
        <dbReference type="EMBL" id="MFL7902689.1"/>
    </source>
</evidence>
<comment type="similarity">
    <text evidence="1">Belongs to the glycosyl hydrolase 13 family.</text>
</comment>
<dbReference type="SUPFAM" id="SSF51445">
    <property type="entry name" value="(Trans)glycosidases"/>
    <property type="match status" value="1"/>
</dbReference>
<accession>A0A5B0L193</accession>
<dbReference type="PANTHER" id="PTHR10357">
    <property type="entry name" value="ALPHA-AMYLASE FAMILY MEMBER"/>
    <property type="match status" value="1"/>
</dbReference>
<name>A0A5B0L193_9PROT</name>
<keyword evidence="8" id="KW-1185">Reference proteome</keyword>
<dbReference type="SMART" id="SM00642">
    <property type="entry name" value="Aamy"/>
    <property type="match status" value="1"/>
</dbReference>
<evidence type="ECO:0000313" key="5">
    <source>
        <dbReference type="EMBL" id="KAA1057520.1"/>
    </source>
</evidence>
<dbReference type="GO" id="GO:0004556">
    <property type="term" value="F:alpha-amylase activity"/>
    <property type="evidence" value="ECO:0007669"/>
    <property type="project" value="TreeGrafter"/>
</dbReference>
<dbReference type="Gene3D" id="3.20.20.80">
    <property type="entry name" value="Glycosidases"/>
    <property type="match status" value="2"/>
</dbReference>
<dbReference type="Proteomes" id="UP000325333">
    <property type="component" value="Unassembled WGS sequence"/>
</dbReference>
<evidence type="ECO:0000256" key="1">
    <source>
        <dbReference type="ARBA" id="ARBA00008061"/>
    </source>
</evidence>
<dbReference type="SUPFAM" id="SSF51011">
    <property type="entry name" value="Glycosyl hydrolase domain"/>
    <property type="match status" value="1"/>
</dbReference>
<evidence type="ECO:0000259" key="4">
    <source>
        <dbReference type="SMART" id="SM00642"/>
    </source>
</evidence>
<dbReference type="Proteomes" id="UP001628281">
    <property type="component" value="Unassembled WGS sequence"/>
</dbReference>